<reference evidence="1 2" key="1">
    <citation type="submission" date="2022-01" db="EMBL/GenBank/DDBJ databases">
        <title>A chromosomal length assembly of Cordylochernes scorpioides.</title>
        <authorList>
            <person name="Zeh D."/>
            <person name="Zeh J."/>
        </authorList>
    </citation>
    <scope>NUCLEOTIDE SEQUENCE [LARGE SCALE GENOMIC DNA]</scope>
    <source>
        <strain evidence="1">IN4F17</strain>
        <tissue evidence="1">Whole Body</tissue>
    </source>
</reference>
<dbReference type="InterPro" id="IPR036397">
    <property type="entry name" value="RNaseH_sf"/>
</dbReference>
<dbReference type="InterPro" id="IPR052709">
    <property type="entry name" value="Transposase-MT_Hybrid"/>
</dbReference>
<evidence type="ECO:0008006" key="3">
    <source>
        <dbReference type="Google" id="ProtNLM"/>
    </source>
</evidence>
<dbReference type="EMBL" id="CP092872">
    <property type="protein sequence ID" value="UYV73151.1"/>
    <property type="molecule type" value="Genomic_DNA"/>
</dbReference>
<proteinExistence type="predicted"/>
<gene>
    <name evidence="1" type="ORF">LAZ67_10001974</name>
</gene>
<dbReference type="Proteomes" id="UP001235939">
    <property type="component" value="Chromosome 10"/>
</dbReference>
<protein>
    <recommendedName>
        <fullName evidence="3">Transposase</fullName>
    </recommendedName>
</protein>
<evidence type="ECO:0000313" key="2">
    <source>
        <dbReference type="Proteomes" id="UP001235939"/>
    </source>
</evidence>
<name>A0ABY6KW98_9ARAC</name>
<accession>A0ABY6KW98</accession>
<dbReference type="PANTHER" id="PTHR46060:SF1">
    <property type="entry name" value="MARINER MOS1 TRANSPOSASE-LIKE PROTEIN"/>
    <property type="match status" value="1"/>
</dbReference>
<organism evidence="1 2">
    <name type="scientific">Cordylochernes scorpioides</name>
    <dbReference type="NCBI Taxonomy" id="51811"/>
    <lineage>
        <taxon>Eukaryota</taxon>
        <taxon>Metazoa</taxon>
        <taxon>Ecdysozoa</taxon>
        <taxon>Arthropoda</taxon>
        <taxon>Chelicerata</taxon>
        <taxon>Arachnida</taxon>
        <taxon>Pseudoscorpiones</taxon>
        <taxon>Cheliferoidea</taxon>
        <taxon>Chernetidae</taxon>
        <taxon>Cordylochernes</taxon>
    </lineage>
</organism>
<keyword evidence="2" id="KW-1185">Reference proteome</keyword>
<sequence length="222" mass="25858">MKKRCARWVQRLLTIDQKCMRTDISQPCLSLIALNPRYFWRSFVTVDETWIHRYIPESKQQSKQWTGPGERASKKAKTVVSPEKELTTEELRAKRPRLAQKKGSSCQIARFRFPIGSSSILFPRCDFFIFPNLEKWLGGRTSNEEVIDDVNGYFEDLETSNFSEGIKNRNIAGPRIFQYFDVACRQSFFQESNARDTMPCNTRGCVEIVINWAVPQSRILQE</sequence>
<evidence type="ECO:0000313" key="1">
    <source>
        <dbReference type="EMBL" id="UYV73151.1"/>
    </source>
</evidence>
<dbReference type="Gene3D" id="3.30.420.10">
    <property type="entry name" value="Ribonuclease H-like superfamily/Ribonuclease H"/>
    <property type="match status" value="1"/>
</dbReference>
<dbReference type="PANTHER" id="PTHR46060">
    <property type="entry name" value="MARINER MOS1 TRANSPOSASE-LIKE PROTEIN"/>
    <property type="match status" value="1"/>
</dbReference>